<organism evidence="1 2">
    <name type="scientific">Vibrio harveyi</name>
    <name type="common">Beneckea harveyi</name>
    <dbReference type="NCBI Taxonomy" id="669"/>
    <lineage>
        <taxon>Bacteria</taxon>
        <taxon>Pseudomonadati</taxon>
        <taxon>Pseudomonadota</taxon>
        <taxon>Gammaproteobacteria</taxon>
        <taxon>Vibrionales</taxon>
        <taxon>Vibrionaceae</taxon>
        <taxon>Vibrio</taxon>
    </lineage>
</organism>
<sequence length="27" mass="2869">PMFGVLIQCKTDGSCVFALALLEINSV</sequence>
<evidence type="ECO:0000313" key="1">
    <source>
        <dbReference type="EMBL" id="EKM28902.1"/>
    </source>
</evidence>
<dbReference type="EMBL" id="AJSR01002330">
    <property type="protein sequence ID" value="EKM28902.1"/>
    <property type="molecule type" value="Genomic_DNA"/>
</dbReference>
<dbReference type="Proteomes" id="UP000008367">
    <property type="component" value="Unassembled WGS sequence"/>
</dbReference>
<feature type="non-terminal residue" evidence="1">
    <location>
        <position position="1"/>
    </location>
</feature>
<gene>
    <name evidence="1" type="ORF">VCHENC02_5241</name>
</gene>
<name>A0A454CR93_VIBHA</name>
<reference evidence="1 2" key="1">
    <citation type="submission" date="2012-10" db="EMBL/GenBank/DDBJ databases">
        <title>Genome sequence of Vibrio Cholerae HENC-02.</title>
        <authorList>
            <person name="Eppinger M."/>
            <person name="Hasan N.A."/>
            <person name="Sengamalay N."/>
            <person name="Hine E."/>
            <person name="Su Q."/>
            <person name="Daugherty S.C."/>
            <person name="Young S."/>
            <person name="Sadzewicz L."/>
            <person name="Tallon L."/>
            <person name="Cebula T.A."/>
            <person name="Ravel J."/>
            <person name="Colwell R.R."/>
        </authorList>
    </citation>
    <scope>NUCLEOTIDE SEQUENCE [LARGE SCALE GENOMIC DNA]</scope>
    <source>
        <strain evidence="1 2">HENC-02</strain>
    </source>
</reference>
<proteinExistence type="predicted"/>
<dbReference type="AlphaFoldDB" id="A0A454CR93"/>
<comment type="caution">
    <text evidence="1">The sequence shown here is derived from an EMBL/GenBank/DDBJ whole genome shotgun (WGS) entry which is preliminary data.</text>
</comment>
<evidence type="ECO:0000313" key="2">
    <source>
        <dbReference type="Proteomes" id="UP000008367"/>
    </source>
</evidence>
<accession>A0A454CR93</accession>
<protein>
    <submittedName>
        <fullName evidence="1">Uncharacterized protein</fullName>
    </submittedName>
</protein>